<dbReference type="InterPro" id="IPR001867">
    <property type="entry name" value="OmpR/PhoB-type_DNA-bd"/>
</dbReference>
<dbReference type="EMBL" id="AALD02000009">
    <property type="protein sequence ID" value="EEQ11347.1"/>
    <property type="molecule type" value="Genomic_DNA"/>
</dbReference>
<dbReference type="Gene3D" id="1.10.10.10">
    <property type="entry name" value="Winged helix-like DNA-binding domain superfamily/Winged helix DNA-binding domain"/>
    <property type="match status" value="1"/>
</dbReference>
<feature type="DNA-binding region" description="OmpR/PhoB-type" evidence="2">
    <location>
        <begin position="25"/>
        <end position="121"/>
    </location>
</feature>
<dbReference type="PROSITE" id="PS51755">
    <property type="entry name" value="OMPR_PHOB"/>
    <property type="match status" value="1"/>
</dbReference>
<dbReference type="SMART" id="SM00862">
    <property type="entry name" value="Trans_reg_C"/>
    <property type="match status" value="1"/>
</dbReference>
<proteinExistence type="predicted"/>
<dbReference type="Pfam" id="PF00486">
    <property type="entry name" value="Trans_reg_C"/>
    <property type="match status" value="1"/>
</dbReference>
<keyword evidence="5" id="KW-1185">Reference proteome</keyword>
<gene>
    <name evidence="4" type="ORF">ymoll0001_30250</name>
</gene>
<dbReference type="SUPFAM" id="SSF46894">
    <property type="entry name" value="C-terminal effector domain of the bipartite response regulators"/>
    <property type="match status" value="1"/>
</dbReference>
<evidence type="ECO:0000313" key="5">
    <source>
        <dbReference type="Proteomes" id="UP000003027"/>
    </source>
</evidence>
<evidence type="ECO:0000259" key="3">
    <source>
        <dbReference type="PROSITE" id="PS51755"/>
    </source>
</evidence>
<reference evidence="4" key="1">
    <citation type="submission" date="2008-12" db="EMBL/GenBank/DDBJ databases">
        <title>Annotation of the Yersinia mollaretii ATCC 43969 genome.</title>
        <authorList>
            <person name="Read T.D."/>
            <person name="Akmal A."/>
            <person name="Bishop-Lilly K."/>
            <person name="Chen P.E."/>
            <person name="Cook C."/>
            <person name="Kiley M.P."/>
            <person name="Lentz S."/>
            <person name="Mateczun A."/>
            <person name="Nagarajan N."/>
            <person name="Nolan N."/>
            <person name="Osborne B.I."/>
            <person name="Pop M."/>
            <person name="Sozhamannan S."/>
            <person name="Stewart A.C."/>
            <person name="Sulakvelidze A."/>
            <person name="Thomason B."/>
            <person name="Willner K."/>
            <person name="Zwick M.E."/>
        </authorList>
    </citation>
    <scope>NUCLEOTIDE SEQUENCE [LARGE SCALE GENOMIC DNA]</scope>
    <source>
        <strain evidence="4">ATCC 43969</strain>
    </source>
</reference>
<evidence type="ECO:0000313" key="4">
    <source>
        <dbReference type="EMBL" id="EEQ11347.1"/>
    </source>
</evidence>
<organism evidence="4 5">
    <name type="scientific">Yersinia mollaretii (strain ATCC 43969 / DSM 18520 / CIP 103324 / CNY 7263 / WAIP 204)</name>
    <dbReference type="NCBI Taxonomy" id="349967"/>
    <lineage>
        <taxon>Bacteria</taxon>
        <taxon>Pseudomonadati</taxon>
        <taxon>Pseudomonadota</taxon>
        <taxon>Gammaproteobacteria</taxon>
        <taxon>Enterobacterales</taxon>
        <taxon>Yersiniaceae</taxon>
        <taxon>Yersinia</taxon>
    </lineage>
</organism>
<evidence type="ECO:0000256" key="2">
    <source>
        <dbReference type="PROSITE-ProRule" id="PRU01091"/>
    </source>
</evidence>
<name>A0ABM9YBP8_YERMW</name>
<dbReference type="Proteomes" id="UP000003027">
    <property type="component" value="Unassembled WGS sequence"/>
</dbReference>
<comment type="caution">
    <text evidence="4">The sequence shown here is derived from an EMBL/GenBank/DDBJ whole genome shotgun (WGS) entry which is preliminary data.</text>
</comment>
<dbReference type="InterPro" id="IPR016032">
    <property type="entry name" value="Sig_transdc_resp-reg_C-effctor"/>
</dbReference>
<keyword evidence="1 2" id="KW-0238">DNA-binding</keyword>
<dbReference type="CDD" id="cd00383">
    <property type="entry name" value="trans_reg_C"/>
    <property type="match status" value="1"/>
</dbReference>
<dbReference type="InterPro" id="IPR036388">
    <property type="entry name" value="WH-like_DNA-bd_sf"/>
</dbReference>
<feature type="domain" description="OmpR/PhoB-type" evidence="3">
    <location>
        <begin position="25"/>
        <end position="121"/>
    </location>
</feature>
<protein>
    <submittedName>
        <fullName evidence="4">Possible regulatory protein</fullName>
    </submittedName>
</protein>
<sequence>MFVNDTLLVLSLLSSSVITVGYKKMDEIIIGNIIFTPSKRTINKGGAVVKIRNKESEVLSLLCHHYPSSLSREEIEREIWGESYVTDNTLTQTISNLRHALDDKARELVTTIPKKGYCIGIKPDFTSSNSLQDLILTQDDSMVSVKPKSTSLVSKSLSFHYKIIRLIVSIVGFFISFELTSNSHQIKINEVTTLPILVGLDQVLDKDFLSLYQKEPYIFLKKWSDGEYIICKYNNGELLCEKK</sequence>
<accession>A0ABM9YBP8</accession>
<evidence type="ECO:0000256" key="1">
    <source>
        <dbReference type="ARBA" id="ARBA00023125"/>
    </source>
</evidence>